<proteinExistence type="predicted"/>
<comment type="caution">
    <text evidence="2">The sequence shown here is derived from an EMBL/GenBank/DDBJ whole genome shotgun (WGS) entry which is preliminary data.</text>
</comment>
<feature type="compositionally biased region" description="Acidic residues" evidence="1">
    <location>
        <begin position="169"/>
        <end position="181"/>
    </location>
</feature>
<protein>
    <submittedName>
        <fullName evidence="2">Uncharacterized protein</fullName>
    </submittedName>
</protein>
<keyword evidence="3" id="KW-1185">Reference proteome</keyword>
<sequence length="219" mass="25194">MEQFEEDESDEDSFSFELEFNEDDRNFRELLPLAEKEDNVENQLIKNNGRRQHQVLLKNFHENVRDPTVEKLTENAPLQGTLTEQEKSSLDFMKLLEDKNVSMNAKEDIVNWMNKYLEKAGKDHLKLLSLHRTNTLISKKLSTLKHKIYETCPNGCTMIYAGYAPSDIEEEKSDATPEETADGPISRSNNVTDVEESAIKIFTDDMILEWTQGKSSTNA</sequence>
<dbReference type="Proteomes" id="UP000613177">
    <property type="component" value="Unassembled WGS sequence"/>
</dbReference>
<evidence type="ECO:0000313" key="3">
    <source>
        <dbReference type="Proteomes" id="UP000613177"/>
    </source>
</evidence>
<organism evidence="2 3">
    <name type="scientific">Thamnidium elegans</name>
    <dbReference type="NCBI Taxonomy" id="101142"/>
    <lineage>
        <taxon>Eukaryota</taxon>
        <taxon>Fungi</taxon>
        <taxon>Fungi incertae sedis</taxon>
        <taxon>Mucoromycota</taxon>
        <taxon>Mucoromycotina</taxon>
        <taxon>Mucoromycetes</taxon>
        <taxon>Mucorales</taxon>
        <taxon>Mucorineae</taxon>
        <taxon>Mucoraceae</taxon>
        <taxon>Thamnidium</taxon>
    </lineage>
</organism>
<reference evidence="2" key="1">
    <citation type="submission" date="2021-01" db="EMBL/GenBank/DDBJ databases">
        <title>Metabolic potential, ecology and presence of endohyphal bacteria is reflected in genomic diversity of Mucoromycotina.</title>
        <authorList>
            <person name="Muszewska A."/>
            <person name="Okrasinska A."/>
            <person name="Steczkiewicz K."/>
            <person name="Drgas O."/>
            <person name="Orlowska M."/>
            <person name="Perlinska-Lenart U."/>
            <person name="Aleksandrzak-Piekarczyk T."/>
            <person name="Szatraj K."/>
            <person name="Zielenkiewicz U."/>
            <person name="Pilsyk S."/>
            <person name="Malc E."/>
            <person name="Mieczkowski P."/>
            <person name="Kruszewska J.S."/>
            <person name="Biernat P."/>
            <person name="Pawlowska J."/>
        </authorList>
    </citation>
    <scope>NUCLEOTIDE SEQUENCE</scope>
    <source>
        <strain evidence="2">WA0000018081</strain>
    </source>
</reference>
<gene>
    <name evidence="2" type="ORF">INT48_001713</name>
</gene>
<name>A0A8H7SMF4_9FUNG</name>
<accession>A0A8H7SMF4</accession>
<dbReference type="EMBL" id="JAEPRE010000085">
    <property type="protein sequence ID" value="KAG2233264.1"/>
    <property type="molecule type" value="Genomic_DNA"/>
</dbReference>
<dbReference type="AlphaFoldDB" id="A0A8H7SMF4"/>
<evidence type="ECO:0000256" key="1">
    <source>
        <dbReference type="SAM" id="MobiDB-lite"/>
    </source>
</evidence>
<evidence type="ECO:0000313" key="2">
    <source>
        <dbReference type="EMBL" id="KAG2233264.1"/>
    </source>
</evidence>
<feature type="region of interest" description="Disordered" evidence="1">
    <location>
        <begin position="169"/>
        <end position="191"/>
    </location>
</feature>